<reference evidence="1 2" key="1">
    <citation type="submission" date="2019-02" db="EMBL/GenBank/DDBJ databases">
        <title>Deep-cultivation of Planctomycetes and their phenomic and genomic characterization uncovers novel biology.</title>
        <authorList>
            <person name="Wiegand S."/>
            <person name="Jogler M."/>
            <person name="Boedeker C."/>
            <person name="Pinto D."/>
            <person name="Vollmers J."/>
            <person name="Rivas-Marin E."/>
            <person name="Kohn T."/>
            <person name="Peeters S.H."/>
            <person name="Heuer A."/>
            <person name="Rast P."/>
            <person name="Oberbeckmann S."/>
            <person name="Bunk B."/>
            <person name="Jeske O."/>
            <person name="Meyerdierks A."/>
            <person name="Storesund J.E."/>
            <person name="Kallscheuer N."/>
            <person name="Luecker S."/>
            <person name="Lage O.M."/>
            <person name="Pohl T."/>
            <person name="Merkel B.J."/>
            <person name="Hornburger P."/>
            <person name="Mueller R.-W."/>
            <person name="Bruemmer F."/>
            <person name="Labrenz M."/>
            <person name="Spormann A.M."/>
            <person name="Op den Camp H."/>
            <person name="Overmann J."/>
            <person name="Amann R."/>
            <person name="Jetten M.S.M."/>
            <person name="Mascher T."/>
            <person name="Medema M.H."/>
            <person name="Devos D.P."/>
            <person name="Kaster A.-K."/>
            <person name="Ovreas L."/>
            <person name="Rohde M."/>
            <person name="Galperin M.Y."/>
            <person name="Jogler C."/>
        </authorList>
    </citation>
    <scope>NUCLEOTIDE SEQUENCE [LARGE SCALE GENOMIC DNA]</scope>
    <source>
        <strain evidence="1 2">ETA_A8</strain>
    </source>
</reference>
<evidence type="ECO:0000313" key="2">
    <source>
        <dbReference type="Proteomes" id="UP000315017"/>
    </source>
</evidence>
<organism evidence="1 2">
    <name type="scientific">Anatilimnocola aggregata</name>
    <dbReference type="NCBI Taxonomy" id="2528021"/>
    <lineage>
        <taxon>Bacteria</taxon>
        <taxon>Pseudomonadati</taxon>
        <taxon>Planctomycetota</taxon>
        <taxon>Planctomycetia</taxon>
        <taxon>Pirellulales</taxon>
        <taxon>Pirellulaceae</taxon>
        <taxon>Anatilimnocola</taxon>
    </lineage>
</organism>
<gene>
    <name evidence="1" type="ORF">ETAA8_46490</name>
</gene>
<dbReference type="KEGG" id="aagg:ETAA8_46490"/>
<name>A0A517YH19_9BACT</name>
<protein>
    <submittedName>
        <fullName evidence="1">Uncharacterized protein</fullName>
    </submittedName>
</protein>
<evidence type="ECO:0000313" key="1">
    <source>
        <dbReference type="EMBL" id="QDU29535.1"/>
    </source>
</evidence>
<dbReference type="Proteomes" id="UP000315017">
    <property type="component" value="Chromosome"/>
</dbReference>
<accession>A0A517YH19</accession>
<keyword evidence="2" id="KW-1185">Reference proteome</keyword>
<dbReference type="AlphaFoldDB" id="A0A517YH19"/>
<proteinExistence type="predicted"/>
<dbReference type="EMBL" id="CP036274">
    <property type="protein sequence ID" value="QDU29535.1"/>
    <property type="molecule type" value="Genomic_DNA"/>
</dbReference>
<sequence>MSDLTYCEINMKRREFLAVAAALPLLPAIEMEATPLVLPPIAGEQPGSVFFDNLSTLNWSEGDGSVSYFDWMGVMLEEWKPGDENYDSILDLFVKFPLPRLHEKSRRCS</sequence>